<feature type="transmembrane region" description="Helical" evidence="1">
    <location>
        <begin position="20"/>
        <end position="39"/>
    </location>
</feature>
<name>A0A0E9PAH0_ANGAN</name>
<evidence type="ECO:0000313" key="2">
    <source>
        <dbReference type="EMBL" id="JAH00828.1"/>
    </source>
</evidence>
<sequence>MLASSRMTMPHCAPATPAGWSFALTFCCAMCLPPMVYLLRRIFEFCLEHQLHSTSYTERTSLKY</sequence>
<keyword evidence="1" id="KW-1133">Transmembrane helix</keyword>
<protein>
    <submittedName>
        <fullName evidence="2">Uncharacterized protein</fullName>
    </submittedName>
</protein>
<dbReference type="AlphaFoldDB" id="A0A0E9PAH0"/>
<dbReference type="EMBL" id="GBXM01107749">
    <property type="protein sequence ID" value="JAH00828.1"/>
    <property type="molecule type" value="Transcribed_RNA"/>
</dbReference>
<keyword evidence="1" id="KW-0812">Transmembrane</keyword>
<organism evidence="2">
    <name type="scientific">Anguilla anguilla</name>
    <name type="common">European freshwater eel</name>
    <name type="synonym">Muraena anguilla</name>
    <dbReference type="NCBI Taxonomy" id="7936"/>
    <lineage>
        <taxon>Eukaryota</taxon>
        <taxon>Metazoa</taxon>
        <taxon>Chordata</taxon>
        <taxon>Craniata</taxon>
        <taxon>Vertebrata</taxon>
        <taxon>Euteleostomi</taxon>
        <taxon>Actinopterygii</taxon>
        <taxon>Neopterygii</taxon>
        <taxon>Teleostei</taxon>
        <taxon>Anguilliformes</taxon>
        <taxon>Anguillidae</taxon>
        <taxon>Anguilla</taxon>
    </lineage>
</organism>
<reference evidence="2" key="2">
    <citation type="journal article" date="2015" name="Fish Shellfish Immunol.">
        <title>Early steps in the European eel (Anguilla anguilla)-Vibrio vulnificus interaction in the gills: Role of the RtxA13 toxin.</title>
        <authorList>
            <person name="Callol A."/>
            <person name="Pajuelo D."/>
            <person name="Ebbesson L."/>
            <person name="Teles M."/>
            <person name="MacKenzie S."/>
            <person name="Amaro C."/>
        </authorList>
    </citation>
    <scope>NUCLEOTIDE SEQUENCE</scope>
</reference>
<evidence type="ECO:0000256" key="1">
    <source>
        <dbReference type="SAM" id="Phobius"/>
    </source>
</evidence>
<reference evidence="2" key="1">
    <citation type="submission" date="2014-11" db="EMBL/GenBank/DDBJ databases">
        <authorList>
            <person name="Amaro Gonzalez C."/>
        </authorList>
    </citation>
    <scope>NUCLEOTIDE SEQUENCE</scope>
</reference>
<proteinExistence type="predicted"/>
<accession>A0A0E9PAH0</accession>
<keyword evidence="1" id="KW-0472">Membrane</keyword>